<comment type="caution">
    <text evidence="2">The sequence shown here is derived from an EMBL/GenBank/DDBJ whole genome shotgun (WGS) entry which is preliminary data.</text>
</comment>
<dbReference type="AlphaFoldDB" id="A0A9W8PSM3"/>
<sequence length="151" mass="17069">MPAPPMPSHVQLPEVNYSIQDGQEHKEPQLQEQHSSHGNETLQDFLERIEGEDETYQTLQDGDVGDMAGCVQDGLEFVQPDLGEQQNQGYSRGSGLYQPDAYADYESDIHRDMLENWERLEAQAGCSAGRMCDSYGAPNAEMLAFWRPNRF</sequence>
<protein>
    <submittedName>
        <fullName evidence="2">Uncharacterized protein</fullName>
    </submittedName>
</protein>
<accession>A0A9W8PSM3</accession>
<name>A0A9W8PSM3_9HYPO</name>
<evidence type="ECO:0000313" key="3">
    <source>
        <dbReference type="Proteomes" id="UP001152130"/>
    </source>
</evidence>
<dbReference type="Proteomes" id="UP001152130">
    <property type="component" value="Unassembled WGS sequence"/>
</dbReference>
<gene>
    <name evidence="2" type="ORF">NW766_004988</name>
</gene>
<evidence type="ECO:0000256" key="1">
    <source>
        <dbReference type="SAM" id="MobiDB-lite"/>
    </source>
</evidence>
<dbReference type="EMBL" id="JAPDHF010000006">
    <property type="protein sequence ID" value="KAJ4016788.1"/>
    <property type="molecule type" value="Genomic_DNA"/>
</dbReference>
<feature type="compositionally biased region" description="Basic and acidic residues" evidence="1">
    <location>
        <begin position="22"/>
        <end position="37"/>
    </location>
</feature>
<reference evidence="2" key="1">
    <citation type="submission" date="2022-10" db="EMBL/GenBank/DDBJ databases">
        <title>Fusarium specimens isolated from Avocado Roots.</title>
        <authorList>
            <person name="Stajich J."/>
            <person name="Roper C."/>
            <person name="Heimlech-Rivalta G."/>
        </authorList>
    </citation>
    <scope>NUCLEOTIDE SEQUENCE</scope>
    <source>
        <strain evidence="2">CF00143</strain>
    </source>
</reference>
<keyword evidence="3" id="KW-1185">Reference proteome</keyword>
<proteinExistence type="predicted"/>
<evidence type="ECO:0000313" key="2">
    <source>
        <dbReference type="EMBL" id="KAJ4016788.1"/>
    </source>
</evidence>
<feature type="region of interest" description="Disordered" evidence="1">
    <location>
        <begin position="1"/>
        <end position="40"/>
    </location>
</feature>
<organism evidence="2 3">
    <name type="scientific">Fusarium irregulare</name>
    <dbReference type="NCBI Taxonomy" id="2494466"/>
    <lineage>
        <taxon>Eukaryota</taxon>
        <taxon>Fungi</taxon>
        <taxon>Dikarya</taxon>
        <taxon>Ascomycota</taxon>
        <taxon>Pezizomycotina</taxon>
        <taxon>Sordariomycetes</taxon>
        <taxon>Hypocreomycetidae</taxon>
        <taxon>Hypocreales</taxon>
        <taxon>Nectriaceae</taxon>
        <taxon>Fusarium</taxon>
        <taxon>Fusarium incarnatum-equiseti species complex</taxon>
    </lineage>
</organism>